<evidence type="ECO:0000313" key="2">
    <source>
        <dbReference type="Proteomes" id="UP000435187"/>
    </source>
</evidence>
<organism evidence="1 2">
    <name type="scientific">Gracilibacillus thailandensis</name>
    <dbReference type="NCBI Taxonomy" id="563735"/>
    <lineage>
        <taxon>Bacteria</taxon>
        <taxon>Bacillati</taxon>
        <taxon>Bacillota</taxon>
        <taxon>Bacilli</taxon>
        <taxon>Bacillales</taxon>
        <taxon>Bacillaceae</taxon>
        <taxon>Gracilibacillus</taxon>
    </lineage>
</organism>
<comment type="caution">
    <text evidence="1">The sequence shown here is derived from an EMBL/GenBank/DDBJ whole genome shotgun (WGS) entry which is preliminary data.</text>
</comment>
<dbReference type="EMBL" id="WJEE01000012">
    <property type="protein sequence ID" value="MRI66187.1"/>
    <property type="molecule type" value="Genomic_DNA"/>
</dbReference>
<proteinExistence type="predicted"/>
<protein>
    <submittedName>
        <fullName evidence="1">Uncharacterized protein</fullName>
    </submittedName>
</protein>
<gene>
    <name evidence="1" type="ORF">GH885_07485</name>
</gene>
<keyword evidence="2" id="KW-1185">Reference proteome</keyword>
<evidence type="ECO:0000313" key="1">
    <source>
        <dbReference type="EMBL" id="MRI66187.1"/>
    </source>
</evidence>
<reference evidence="1 2" key="1">
    <citation type="submission" date="2019-10" db="EMBL/GenBank/DDBJ databases">
        <title>Gracilibacillus salitolerans sp. nov., a moderate halophile isolated from a saline soil in northwest China.</title>
        <authorList>
            <person name="Gan L."/>
        </authorList>
    </citation>
    <scope>NUCLEOTIDE SEQUENCE [LARGE SCALE GENOMIC DNA]</scope>
    <source>
        <strain evidence="1 2">TP2-8</strain>
    </source>
</reference>
<dbReference type="RefSeq" id="WP_144547114.1">
    <property type="nucleotide sequence ID" value="NZ_JBHUMW010000103.1"/>
</dbReference>
<accession>A0A6N7QVN5</accession>
<dbReference type="AlphaFoldDB" id="A0A6N7QVN5"/>
<name>A0A6N7QVN5_9BACI</name>
<sequence length="91" mass="10776">MQKEKYCIVIYEFDFLHYHVLLVEISDLGNKIIDQVSNVSEDIASSFMHSIINHYKLNDYVQIMNRTFVNGQHKQTLYKTIGQFKKVYSLV</sequence>
<dbReference type="Proteomes" id="UP000435187">
    <property type="component" value="Unassembled WGS sequence"/>
</dbReference>